<dbReference type="RefSeq" id="WP_162669905.1">
    <property type="nucleotide sequence ID" value="NZ_LR593886.1"/>
</dbReference>
<dbReference type="NCBIfam" id="TIGR03118">
    <property type="entry name" value="PEPCTERM_chp_1"/>
    <property type="match status" value="1"/>
</dbReference>
<dbReference type="Proteomes" id="UP000464178">
    <property type="component" value="Chromosome"/>
</dbReference>
<proteinExistence type="predicted"/>
<organism evidence="1 2">
    <name type="scientific">Gemmata massiliana</name>
    <dbReference type="NCBI Taxonomy" id="1210884"/>
    <lineage>
        <taxon>Bacteria</taxon>
        <taxon>Pseudomonadati</taxon>
        <taxon>Planctomycetota</taxon>
        <taxon>Planctomycetia</taxon>
        <taxon>Gemmatales</taxon>
        <taxon>Gemmataceae</taxon>
        <taxon>Gemmata</taxon>
    </lineage>
</organism>
<dbReference type="PRINTS" id="PR00313">
    <property type="entry name" value="CABNDNGRPT"/>
</dbReference>
<protein>
    <recommendedName>
        <fullName evidence="3">TIGR03118 family protein</fullName>
    </recommendedName>
</protein>
<dbReference type="EMBL" id="LR593886">
    <property type="protein sequence ID" value="VTR95499.1"/>
    <property type="molecule type" value="Genomic_DNA"/>
</dbReference>
<dbReference type="KEGG" id="gms:SOIL9_22150"/>
<dbReference type="Gene3D" id="2.120.10.30">
    <property type="entry name" value="TolB, C-terminal domain"/>
    <property type="match status" value="1"/>
</dbReference>
<dbReference type="Gene3D" id="2.150.10.10">
    <property type="entry name" value="Serralysin-like metalloprotease, C-terminal"/>
    <property type="match status" value="1"/>
</dbReference>
<sequence length="590" mass="60597">MRTRRQTLPNGRIATQLRVEVLEERSNPSTAYLATDLISDQAGVAPITDPTLRNAWGISLSPTGGAFWVSSNAGGLSEVYGGNVNGSAITQPFKVAIPGGSPTGQVFAGLAGNFLLNGVNASGAAVSAASTFIFATENGIVAGWNPGTFPTKPAAPGVSTNAIVGYSAADGAIYKGMALANNGAGNFLYLADFHNGKIDVLNSQFQLTHLAGSFTDPNLPRGFAPFNVAAIGGKLYVSYAKQDADAEDDVAGRGNGFVNVFDLNGNFLHRLASRGDLNSPWGMAQAPANFGDFSNALLVGNFGDGMIHAFDPNTGRELGTLMQSPGTPVKINGLWGLAFGNGSTAGDANALYYSAGPDHETHGLFGKITANAAGTNPVSVALNGGDLTITGSRNDDRVELKLKNGGQQLVVEAGGQKIGQFDVAAVGTIRFNGFAGNDVFVVDPRITATVIADGGAGNDVLVGGNGSNILIGNTGNDVLVGGAARDILIGGAGNDFLFGFGNDDIVIGGPTVYDANPTALTQILTVWNSNASYNDRVATIRAGTGVPKLDATIVMADNGRNVIFGDQGLDWFFGTGTDVIADRNGSEKLN</sequence>
<name>A0A6P2D2X8_9BACT</name>
<gene>
    <name evidence="1" type="ORF">SOIL9_22150</name>
</gene>
<dbReference type="InterPro" id="IPR017549">
    <property type="entry name" value="APMV_L690"/>
</dbReference>
<accession>A0A6P2D2X8</accession>
<dbReference type="AlphaFoldDB" id="A0A6P2D2X8"/>
<reference evidence="1 2" key="1">
    <citation type="submission" date="2019-05" db="EMBL/GenBank/DDBJ databases">
        <authorList>
            <consortium name="Science for Life Laboratories"/>
        </authorList>
    </citation>
    <scope>NUCLEOTIDE SEQUENCE [LARGE SCALE GENOMIC DNA]</scope>
    <source>
        <strain evidence="1">Soil9</strain>
    </source>
</reference>
<dbReference type="InterPro" id="IPR011049">
    <property type="entry name" value="Serralysin-like_metalloprot_C"/>
</dbReference>
<dbReference type="InterPro" id="IPR001343">
    <property type="entry name" value="Hemolysn_Ca-bd"/>
</dbReference>
<dbReference type="Pfam" id="PF00353">
    <property type="entry name" value="HemolysinCabind"/>
    <property type="match status" value="2"/>
</dbReference>
<dbReference type="SUPFAM" id="SSF75011">
    <property type="entry name" value="3-carboxy-cis,cis-mucoante lactonizing enzyme"/>
    <property type="match status" value="1"/>
</dbReference>
<evidence type="ECO:0000313" key="1">
    <source>
        <dbReference type="EMBL" id="VTR95499.1"/>
    </source>
</evidence>
<evidence type="ECO:0000313" key="2">
    <source>
        <dbReference type="Proteomes" id="UP000464178"/>
    </source>
</evidence>
<dbReference type="SUPFAM" id="SSF51120">
    <property type="entry name" value="beta-Roll"/>
    <property type="match status" value="1"/>
</dbReference>
<dbReference type="GO" id="GO:0005509">
    <property type="term" value="F:calcium ion binding"/>
    <property type="evidence" value="ECO:0007669"/>
    <property type="project" value="InterPro"/>
</dbReference>
<dbReference type="InterPro" id="IPR011042">
    <property type="entry name" value="6-blade_b-propeller_TolB-like"/>
</dbReference>
<keyword evidence="2" id="KW-1185">Reference proteome</keyword>
<evidence type="ECO:0008006" key="3">
    <source>
        <dbReference type="Google" id="ProtNLM"/>
    </source>
</evidence>